<dbReference type="SMART" id="SM00181">
    <property type="entry name" value="EGF"/>
    <property type="match status" value="7"/>
</dbReference>
<dbReference type="InterPro" id="IPR006212">
    <property type="entry name" value="Furin_repeat"/>
</dbReference>
<evidence type="ECO:0000313" key="7">
    <source>
        <dbReference type="EMBL" id="CAD8214267.1"/>
    </source>
</evidence>
<feature type="domain" description="EGF-like" evidence="6">
    <location>
        <begin position="417"/>
        <end position="447"/>
    </location>
</feature>
<keyword evidence="3" id="KW-1015">Disulfide bond</keyword>
<keyword evidence="4" id="KW-0472">Membrane</keyword>
<feature type="transmembrane region" description="Helical" evidence="4">
    <location>
        <begin position="2028"/>
        <end position="2052"/>
    </location>
</feature>
<feature type="transmembrane region" description="Helical" evidence="4">
    <location>
        <begin position="1995"/>
        <end position="2013"/>
    </location>
</feature>
<evidence type="ECO:0000313" key="8">
    <source>
        <dbReference type="Proteomes" id="UP000683925"/>
    </source>
</evidence>
<reference evidence="7" key="1">
    <citation type="submission" date="2021-01" db="EMBL/GenBank/DDBJ databases">
        <authorList>
            <consortium name="Genoscope - CEA"/>
            <person name="William W."/>
        </authorList>
    </citation>
    <scope>NUCLEOTIDE SEQUENCE</scope>
</reference>
<feature type="domain" description="EGF-like" evidence="6">
    <location>
        <begin position="1010"/>
        <end position="1041"/>
    </location>
</feature>
<dbReference type="SMART" id="SM00261">
    <property type="entry name" value="FU"/>
    <property type="match status" value="11"/>
</dbReference>
<dbReference type="Pfam" id="PF13948">
    <property type="entry name" value="DUF4215"/>
    <property type="match status" value="7"/>
</dbReference>
<dbReference type="NCBIfam" id="TIGR02232">
    <property type="entry name" value="myxo_disulf_rpt"/>
    <property type="match status" value="6"/>
</dbReference>
<dbReference type="OMA" id="WDDIFNI"/>
<keyword evidence="2" id="KW-0677">Repeat</keyword>
<evidence type="ECO:0000256" key="3">
    <source>
        <dbReference type="ARBA" id="ARBA00023157"/>
    </source>
</evidence>
<evidence type="ECO:0000256" key="2">
    <source>
        <dbReference type="ARBA" id="ARBA00022737"/>
    </source>
</evidence>
<gene>
    <name evidence="7" type="ORF">POCTA_138.1.T1720036</name>
</gene>
<keyword evidence="4" id="KW-0812">Transmembrane</keyword>
<keyword evidence="8" id="KW-1185">Reference proteome</keyword>
<feature type="transmembrane region" description="Helical" evidence="4">
    <location>
        <begin position="1851"/>
        <end position="1872"/>
    </location>
</feature>
<keyword evidence="4" id="KW-1133">Transmembrane helix</keyword>
<feature type="domain" description="EGF-like" evidence="6">
    <location>
        <begin position="844"/>
        <end position="881"/>
    </location>
</feature>
<evidence type="ECO:0000256" key="5">
    <source>
        <dbReference type="SAM" id="SignalP"/>
    </source>
</evidence>
<organism evidence="7 8">
    <name type="scientific">Paramecium octaurelia</name>
    <dbReference type="NCBI Taxonomy" id="43137"/>
    <lineage>
        <taxon>Eukaryota</taxon>
        <taxon>Sar</taxon>
        <taxon>Alveolata</taxon>
        <taxon>Ciliophora</taxon>
        <taxon>Intramacronucleata</taxon>
        <taxon>Oligohymenophorea</taxon>
        <taxon>Peniculida</taxon>
        <taxon>Parameciidae</taxon>
        <taxon>Paramecium</taxon>
    </lineage>
</organism>
<feature type="transmembrane region" description="Helical" evidence="4">
    <location>
        <begin position="1760"/>
        <end position="1781"/>
    </location>
</feature>
<dbReference type="OrthoDB" id="290842at2759"/>
<evidence type="ECO:0000256" key="4">
    <source>
        <dbReference type="SAM" id="Phobius"/>
    </source>
</evidence>
<accession>A0A8S1YNW3</accession>
<dbReference type="InterPro" id="IPR011936">
    <property type="entry name" value="Myxo_disulph_rpt"/>
</dbReference>
<feature type="domain" description="EGF-like" evidence="6">
    <location>
        <begin position="708"/>
        <end position="739"/>
    </location>
</feature>
<name>A0A8S1YNW3_PAROT</name>
<proteinExistence type="predicted"/>
<feature type="domain" description="EGF-like" evidence="6">
    <location>
        <begin position="1189"/>
        <end position="1223"/>
    </location>
</feature>
<keyword evidence="1 5" id="KW-0732">Signal</keyword>
<evidence type="ECO:0000259" key="6">
    <source>
        <dbReference type="SMART" id="SM00181"/>
    </source>
</evidence>
<feature type="chain" id="PRO_5035769387" description="EGF-like domain-containing protein" evidence="5">
    <location>
        <begin position="18"/>
        <end position="2068"/>
    </location>
</feature>
<feature type="domain" description="EGF-like" evidence="6">
    <location>
        <begin position="1065"/>
        <end position="1100"/>
    </location>
</feature>
<sequence>MIILICAIFVIIQQISCAWVRISSYLTTIKQFSNTDTDGFISQFGNPNIPANYMTCSAEGSYITLNAQSQSATYMNSLSANSQSMYFITYDLIFFNLWNNTDFVLYSIGSNLKLITYDEIEKVSVSKGFCNNQVAIIQSINTTINSTYISGYHKFEINSLSASVSMKNLVVSALQCHGTCRLCFGSKFNQCTHCFVYGTLTSENACTYSCPSTAMYFVKNQGCRPTCQISQQKYVKGVCEPYSISTFLSLYISYYKSTEQFKWQIIYDFQQLNTALPENRQYDGYYIYGLFINKQGLYRVLTLPTNSGSFMIAFTLDLVLFNKMPPLSSIQFLINDTYYGQLYTDDQGNLKADKLFRYYTETKQNTVFNGISYTDNLYNILYFYANISNTVIIKIIGNYSDPNAGWGLRSFYVYSGYCPINCLKCEEKFKCAQCQGGYLKSKWGTCSLCLGSYQQKINTTHCQEDDDQTNYSKYIIKEFIGLELDLEAYPEYTLLSAGGQNFLKGSGIYYSIWKSQYRIFGGPFIWAQAKFQRIVAIEDPHHAITISFFVIFGPNFPEDGSFIFSLDGIPQTILTSSNSAEIAIKHKQNHSQNSIIVQFECSGINNEPIDGFCGFYQFYVTVHQCKPKCSSCSNDSNCSDSTYTESITQCQDNQYFDQYQDKCQSCPTTCMTCTSFQNCLTCVATFQNPVQGCICASNQYLESNQCNDCPQNCNQCISSLQCTECIPNLFRILVNNQCVCQDSYFEYNQEQTCKKCVENCLKCKLLNECEICLVGYQLSGNNTCAQNPNTYFVETLQKYLDCPSSSTCNPCQGITVSCECSDKIITEGEYCDDGNSIQYDGCFECKFQCQPQCSKCIDGICYECATLGWYLDVSQSTYQCKEVCWDGLIVGNEKCDDAITTSNCRDCKYYCRTDCVECDYQNGKCIRCREGLIPENNYCKNICGDGIVVSAIDISFNEECDDGNLSDYDGCSKICQYQCQNISICDDCQNNKCFHCINKYKLNNNLHRCECDQYCQSCDFINGQGCLLCNPGFILIDRECVAICGDSLVTPVEECDDGNLTFGDGCHQCYFTCENQCLTCTMGYCHVCVIGYQNIKGRCEKLYIQPLYAVSPKNDIYSNSLKYNKMKLCILLIYFNCFMLDIKCRNHCLEFTKQDGLKLKHLENCQIEKFIAIEYLEDSFQLCNGNGFECLQKCPIYCQICSQGACLSCNAGYNLDIIGNSCTPVCGDNLITVEEYCDDGNNLSYDGCSLCQFQCQDECLDCQYGKCKKCQDNFFLEVPKSRCNDRKSCNEKDGLYYDDQNNECLTKCGDSIKAGTEQCDDGNEILYDGCFQCLISCDKFCAVCQLKGCEQCQTGYKKIDQQCILDCGDGLIIGNEECDDGNSLKNDGCTNCIIDQGYKCQTLDQKSFCFQCNPECSDCELKNDQLVCLQCSKGYFISFGQCLKCSEHCLECEYSPNNCTECMIENCQKCDKKLGYYNDFSQKKCTTICGDGIMAGTEACDDGNHFNQDGCNQRCEIEKGFQCALNICNKKEEKQIEYHYSNSSTANSIFLKSEINFEDCCTRIKVNIDYFNNSDFNYSLKPIQLKSNNKSELETEFHECQVQFNFFKTIGTFNLIHLLVPISQSQSRLLEEDDDIREIIVIPRKSVYYNQAQIAQAQAVVSTSNQLQFLLQLIGPLTILFGGLNFFWTILDLLTWINNFYLLNVDYPLNVKMFFQHLQWDDIFNIPEFISLNQPTDPYYFEAPPKFNEKNINPLFLNNIQVFSCLILLAILIYFLSLTVIRVFEKQIPKTNAPRKGITVFTVCYVESNMQTQEQQQPKYPMNEKLQKLPSIVVLLIRESYKYKLTFLSKIFAITNLLLLDIFMASLLQLICEKKKDYFIVTINNLLAIFGLIFILGMYQLYEFVSSKHYLLLNHSSFSNKYSSIYEGIDYKNKIAKKYCYFNLIRKIAFIISIVIFYEKPVLQTTFCCLSCFINQAFLLYQNPFDSKIQLIQTGVPDFSIFCIILLTVLISVDDLTNILSFDQKYNIGWAIICLISLSILIQLIFLLIEFYQNLLANLRGLKQLFCK</sequence>
<protein>
    <recommendedName>
        <fullName evidence="6">EGF-like domain-containing protein</fullName>
    </recommendedName>
</protein>
<dbReference type="InterPro" id="IPR000742">
    <property type="entry name" value="EGF"/>
</dbReference>
<feature type="transmembrane region" description="Helical" evidence="4">
    <location>
        <begin position="1878"/>
        <end position="1899"/>
    </location>
</feature>
<dbReference type="PANTHER" id="PTHR38934:SF6">
    <property type="entry name" value="CHROMOSOME UNDETERMINED SCAFFOLD_176, WHOLE GENOME SHOTGUN SEQUENCE"/>
    <property type="match status" value="1"/>
</dbReference>
<dbReference type="PANTHER" id="PTHR38934">
    <property type="entry name" value="HYPHALLY REGULATED CELL WALL PROTEIN 1"/>
    <property type="match status" value="1"/>
</dbReference>
<dbReference type="EMBL" id="CAJJDP010000176">
    <property type="protein sequence ID" value="CAD8214267.1"/>
    <property type="molecule type" value="Genomic_DNA"/>
</dbReference>
<comment type="caution">
    <text evidence="7">The sequence shown here is derived from an EMBL/GenBank/DDBJ whole genome shotgun (WGS) entry which is preliminary data.</text>
</comment>
<feature type="signal peptide" evidence="5">
    <location>
        <begin position="1"/>
        <end position="17"/>
    </location>
</feature>
<feature type="domain" description="EGF-like" evidence="6">
    <location>
        <begin position="755"/>
        <end position="785"/>
    </location>
</feature>
<evidence type="ECO:0000256" key="1">
    <source>
        <dbReference type="ARBA" id="ARBA00022729"/>
    </source>
</evidence>
<dbReference type="Proteomes" id="UP000683925">
    <property type="component" value="Unassembled WGS sequence"/>
</dbReference>